<organism evidence="3 4">
    <name type="scientific">Botrimarina colliarenosi</name>
    <dbReference type="NCBI Taxonomy" id="2528001"/>
    <lineage>
        <taxon>Bacteria</taxon>
        <taxon>Pseudomonadati</taxon>
        <taxon>Planctomycetota</taxon>
        <taxon>Planctomycetia</taxon>
        <taxon>Pirellulales</taxon>
        <taxon>Lacipirellulaceae</taxon>
        <taxon>Botrimarina</taxon>
    </lineage>
</organism>
<dbReference type="Proteomes" id="UP000317421">
    <property type="component" value="Unassembled WGS sequence"/>
</dbReference>
<dbReference type="CDD" id="cd00198">
    <property type="entry name" value="vWFA"/>
    <property type="match status" value="1"/>
</dbReference>
<feature type="domain" description="VWFA" evidence="2">
    <location>
        <begin position="167"/>
        <end position="383"/>
    </location>
</feature>
<accession>A0A5C6A8J0</accession>
<dbReference type="Gene3D" id="3.40.50.410">
    <property type="entry name" value="von Willebrand factor, type A domain"/>
    <property type="match status" value="1"/>
</dbReference>
<sequence>MNTLALIRRRHRRHDRRGATLVLIAVMSTTLVSLGALVINWSYIELTNTQLRSASDAAAKAAAVTLSQAQSEADARQAARTVASQYRIGGLTLNLSDDDIEFGNGQPNGTGGYAFTAGEQPLNCARVVARCGPNSATASVPVLFANLLPDDAFNLSKEAIAGRFDHDVCVVVDRSASMAWDLTGTDFSYPEEYNNDSTLQNYFRPPHPTGSRWAKLIEALEVFRDVVDRRDLNAKIGLVSYSSDYTFGFYQSSKATRDQLLDANNNLFVDAAYAISQEPIIGDTNIAAGINNGRAVLLRSEGRMTANRTMILLSDGRKTEGGNPVTRAAVAAESRITVHTISFGDGADQDAMEQIAQAAGGNHYHAATAAELDAAFEQIARELPAVLIH</sequence>
<dbReference type="OrthoDB" id="242905at2"/>
<dbReference type="InterPro" id="IPR051266">
    <property type="entry name" value="CLCR"/>
</dbReference>
<dbReference type="InterPro" id="IPR002035">
    <property type="entry name" value="VWF_A"/>
</dbReference>
<dbReference type="InterPro" id="IPR028087">
    <property type="entry name" value="Tad_N"/>
</dbReference>
<dbReference type="PANTHER" id="PTHR10579">
    <property type="entry name" value="CALCIUM-ACTIVATED CHLORIDE CHANNEL REGULATOR"/>
    <property type="match status" value="1"/>
</dbReference>
<dbReference type="Pfam" id="PF13400">
    <property type="entry name" value="Tad"/>
    <property type="match status" value="1"/>
</dbReference>
<evidence type="ECO:0000313" key="3">
    <source>
        <dbReference type="EMBL" id="TWT95869.1"/>
    </source>
</evidence>
<feature type="transmembrane region" description="Helical" evidence="1">
    <location>
        <begin position="21"/>
        <end position="43"/>
    </location>
</feature>
<dbReference type="SMART" id="SM00327">
    <property type="entry name" value="VWA"/>
    <property type="match status" value="1"/>
</dbReference>
<evidence type="ECO:0000313" key="4">
    <source>
        <dbReference type="Proteomes" id="UP000317421"/>
    </source>
</evidence>
<protein>
    <submittedName>
        <fullName evidence="3">von Willebrand factor type A domain protein</fullName>
    </submittedName>
</protein>
<dbReference type="Pfam" id="PF00092">
    <property type="entry name" value="VWA"/>
    <property type="match status" value="1"/>
</dbReference>
<gene>
    <name evidence="3" type="ORF">Pla108_29460</name>
</gene>
<evidence type="ECO:0000256" key="1">
    <source>
        <dbReference type="SAM" id="Phobius"/>
    </source>
</evidence>
<name>A0A5C6A8J0_9BACT</name>
<keyword evidence="1" id="KW-0472">Membrane</keyword>
<dbReference type="EMBL" id="SJPR01000004">
    <property type="protein sequence ID" value="TWT95869.1"/>
    <property type="molecule type" value="Genomic_DNA"/>
</dbReference>
<evidence type="ECO:0000259" key="2">
    <source>
        <dbReference type="PROSITE" id="PS50234"/>
    </source>
</evidence>
<reference evidence="3 4" key="1">
    <citation type="submission" date="2019-02" db="EMBL/GenBank/DDBJ databases">
        <title>Deep-cultivation of Planctomycetes and their phenomic and genomic characterization uncovers novel biology.</title>
        <authorList>
            <person name="Wiegand S."/>
            <person name="Jogler M."/>
            <person name="Boedeker C."/>
            <person name="Pinto D."/>
            <person name="Vollmers J."/>
            <person name="Rivas-Marin E."/>
            <person name="Kohn T."/>
            <person name="Peeters S.H."/>
            <person name="Heuer A."/>
            <person name="Rast P."/>
            <person name="Oberbeckmann S."/>
            <person name="Bunk B."/>
            <person name="Jeske O."/>
            <person name="Meyerdierks A."/>
            <person name="Storesund J.E."/>
            <person name="Kallscheuer N."/>
            <person name="Luecker S."/>
            <person name="Lage O.M."/>
            <person name="Pohl T."/>
            <person name="Merkel B.J."/>
            <person name="Hornburger P."/>
            <person name="Mueller R.-W."/>
            <person name="Bruemmer F."/>
            <person name="Labrenz M."/>
            <person name="Spormann A.M."/>
            <person name="Op Den Camp H."/>
            <person name="Overmann J."/>
            <person name="Amann R."/>
            <person name="Jetten M.S.M."/>
            <person name="Mascher T."/>
            <person name="Medema M.H."/>
            <person name="Devos D.P."/>
            <person name="Kaster A.-K."/>
            <person name="Ovreas L."/>
            <person name="Rohde M."/>
            <person name="Galperin M.Y."/>
            <person name="Jogler C."/>
        </authorList>
    </citation>
    <scope>NUCLEOTIDE SEQUENCE [LARGE SCALE GENOMIC DNA]</scope>
    <source>
        <strain evidence="3 4">Pla108</strain>
    </source>
</reference>
<keyword evidence="1" id="KW-1133">Transmembrane helix</keyword>
<proteinExistence type="predicted"/>
<dbReference type="PANTHER" id="PTHR10579:SF43">
    <property type="entry name" value="ZINC FINGER (C3HC4-TYPE RING FINGER) FAMILY PROTEIN"/>
    <property type="match status" value="1"/>
</dbReference>
<comment type="caution">
    <text evidence="3">The sequence shown here is derived from an EMBL/GenBank/DDBJ whole genome shotgun (WGS) entry which is preliminary data.</text>
</comment>
<dbReference type="PROSITE" id="PS50234">
    <property type="entry name" value="VWFA"/>
    <property type="match status" value="1"/>
</dbReference>
<keyword evidence="1" id="KW-0812">Transmembrane</keyword>
<dbReference type="RefSeq" id="WP_146445679.1">
    <property type="nucleotide sequence ID" value="NZ_SJPR01000004.1"/>
</dbReference>
<keyword evidence="4" id="KW-1185">Reference proteome</keyword>
<dbReference type="SUPFAM" id="SSF53300">
    <property type="entry name" value="vWA-like"/>
    <property type="match status" value="1"/>
</dbReference>
<dbReference type="InterPro" id="IPR036465">
    <property type="entry name" value="vWFA_dom_sf"/>
</dbReference>
<dbReference type="AlphaFoldDB" id="A0A5C6A8J0"/>